<gene>
    <name evidence="1" type="ORF">H5410_057608</name>
</gene>
<proteinExistence type="predicted"/>
<keyword evidence="2" id="KW-1185">Reference proteome</keyword>
<sequence length="135" mass="15764">MMKLEEIKCRTLGATIPYTYYWQQQSSFFSIITCLSIVKTHPQETCQINSAQNWIVRHPSIGKMVSTIYPASYYGCSMRYLGENIRNNFHNSKVVSHFYKATKAYDKCEFNNHFNQIRDLVPKAAKTLKRIGFHP</sequence>
<organism evidence="1 2">
    <name type="scientific">Solanum commersonii</name>
    <name type="common">Commerson's wild potato</name>
    <name type="synonym">Commerson's nightshade</name>
    <dbReference type="NCBI Taxonomy" id="4109"/>
    <lineage>
        <taxon>Eukaryota</taxon>
        <taxon>Viridiplantae</taxon>
        <taxon>Streptophyta</taxon>
        <taxon>Embryophyta</taxon>
        <taxon>Tracheophyta</taxon>
        <taxon>Spermatophyta</taxon>
        <taxon>Magnoliopsida</taxon>
        <taxon>eudicotyledons</taxon>
        <taxon>Gunneridae</taxon>
        <taxon>Pentapetalae</taxon>
        <taxon>asterids</taxon>
        <taxon>lamiids</taxon>
        <taxon>Solanales</taxon>
        <taxon>Solanaceae</taxon>
        <taxon>Solanoideae</taxon>
        <taxon>Solaneae</taxon>
        <taxon>Solanum</taxon>
    </lineage>
</organism>
<reference evidence="1 2" key="1">
    <citation type="submission" date="2020-09" db="EMBL/GenBank/DDBJ databases">
        <title>De no assembly of potato wild relative species, Solanum commersonii.</title>
        <authorList>
            <person name="Cho K."/>
        </authorList>
    </citation>
    <scope>NUCLEOTIDE SEQUENCE [LARGE SCALE GENOMIC DNA]</scope>
    <source>
        <strain evidence="1">LZ3.2</strain>
        <tissue evidence="1">Leaf</tissue>
    </source>
</reference>
<accession>A0A9J5WPH1</accession>
<name>A0A9J5WPH1_SOLCO</name>
<dbReference type="AlphaFoldDB" id="A0A9J5WPH1"/>
<dbReference type="EMBL" id="JACXVP010000011">
    <property type="protein sequence ID" value="KAG5577474.1"/>
    <property type="molecule type" value="Genomic_DNA"/>
</dbReference>
<protein>
    <submittedName>
        <fullName evidence="1">Uncharacterized protein</fullName>
    </submittedName>
</protein>
<dbReference type="Proteomes" id="UP000824120">
    <property type="component" value="Chromosome 11"/>
</dbReference>
<comment type="caution">
    <text evidence="1">The sequence shown here is derived from an EMBL/GenBank/DDBJ whole genome shotgun (WGS) entry which is preliminary data.</text>
</comment>
<evidence type="ECO:0000313" key="2">
    <source>
        <dbReference type="Proteomes" id="UP000824120"/>
    </source>
</evidence>
<evidence type="ECO:0000313" key="1">
    <source>
        <dbReference type="EMBL" id="KAG5577474.1"/>
    </source>
</evidence>
<dbReference type="OrthoDB" id="1275533at2759"/>